<accession>A0ABP9QAT5</accession>
<dbReference type="EMBL" id="BAABLD010000002">
    <property type="protein sequence ID" value="GAA5158386.1"/>
    <property type="molecule type" value="Genomic_DNA"/>
</dbReference>
<organism evidence="2 3">
    <name type="scientific">Viridibacterium curvum</name>
    <dbReference type="NCBI Taxonomy" id="1101404"/>
    <lineage>
        <taxon>Bacteria</taxon>
        <taxon>Pseudomonadati</taxon>
        <taxon>Pseudomonadota</taxon>
        <taxon>Betaproteobacteria</taxon>
        <taxon>Rhodocyclales</taxon>
        <taxon>Rhodocyclaceae</taxon>
        <taxon>Viridibacterium</taxon>
    </lineage>
</organism>
<evidence type="ECO:0000313" key="2">
    <source>
        <dbReference type="EMBL" id="GAA5158386.1"/>
    </source>
</evidence>
<dbReference type="RefSeq" id="WP_345531040.1">
    <property type="nucleotide sequence ID" value="NZ_BAABLD010000002.1"/>
</dbReference>
<dbReference type="PANTHER" id="PTHR43123">
    <property type="entry name" value="POLYSACCHARIDE DEACETYLASE-RELATED"/>
    <property type="match status" value="1"/>
</dbReference>
<gene>
    <name evidence="2" type="ORF">GCM10025770_02820</name>
</gene>
<comment type="caution">
    <text evidence="2">The sequence shown here is derived from an EMBL/GenBank/DDBJ whole genome shotgun (WGS) entry which is preliminary data.</text>
</comment>
<sequence>MKFTKEPMPLPLRQHGRYDYSPITERPDFSWPGGKRLAVFLALNLEHYAFNEGIAEDLVPGIPAPDVLNNSWRDYGNRVGAWRLLDLFRELDLPVTLLINSALYDACPQLIAAFREAGAEVAAHGRTNSEHQAGFDEATERSLICDVRDSIAAHEGTPPAGWLSPWIAETAVTPDLLHEAGYQYLMDWCMDDQPVWLNTRSGRILSMPYPQEINDSAAIIGRQIGAEEFADMIVDQFDEMTLQAIDQPLVMSVALHSMIIGQPFRMRHLRRALGYLASQRQNCWIARASDIATHFVAQSGR</sequence>
<evidence type="ECO:0000313" key="3">
    <source>
        <dbReference type="Proteomes" id="UP001500547"/>
    </source>
</evidence>
<dbReference type="Proteomes" id="UP001500547">
    <property type="component" value="Unassembled WGS sequence"/>
</dbReference>
<dbReference type="InterPro" id="IPR002509">
    <property type="entry name" value="NODB_dom"/>
</dbReference>
<dbReference type="Pfam" id="PF01522">
    <property type="entry name" value="Polysacc_deac_1"/>
    <property type="match status" value="1"/>
</dbReference>
<feature type="domain" description="NodB homology" evidence="1">
    <location>
        <begin position="74"/>
        <end position="184"/>
    </location>
</feature>
<evidence type="ECO:0000259" key="1">
    <source>
        <dbReference type="Pfam" id="PF01522"/>
    </source>
</evidence>
<protein>
    <submittedName>
        <fullName evidence="2">Polysaccharide deacetylase family protein</fullName>
    </submittedName>
</protein>
<keyword evidence="3" id="KW-1185">Reference proteome</keyword>
<dbReference type="CDD" id="cd10979">
    <property type="entry name" value="CE4_PuuE_like"/>
    <property type="match status" value="1"/>
</dbReference>
<reference evidence="3" key="1">
    <citation type="journal article" date="2019" name="Int. J. Syst. Evol. Microbiol.">
        <title>The Global Catalogue of Microorganisms (GCM) 10K type strain sequencing project: providing services to taxonomists for standard genome sequencing and annotation.</title>
        <authorList>
            <consortium name="The Broad Institute Genomics Platform"/>
            <consortium name="The Broad Institute Genome Sequencing Center for Infectious Disease"/>
            <person name="Wu L."/>
            <person name="Ma J."/>
        </authorList>
    </citation>
    <scope>NUCLEOTIDE SEQUENCE [LARGE SCALE GENOMIC DNA]</scope>
    <source>
        <strain evidence="3">JCM 18715</strain>
    </source>
</reference>
<dbReference type="InterPro" id="IPR011330">
    <property type="entry name" value="Glyco_hydro/deAcase_b/a-brl"/>
</dbReference>
<name>A0ABP9QAT5_9RHOO</name>
<proteinExistence type="predicted"/>
<dbReference type="SUPFAM" id="SSF88713">
    <property type="entry name" value="Glycoside hydrolase/deacetylase"/>
    <property type="match status" value="1"/>
</dbReference>
<dbReference type="PANTHER" id="PTHR43123:SF4">
    <property type="entry name" value="POLYSACCHARIDE DEACETYLASE"/>
    <property type="match status" value="1"/>
</dbReference>
<dbReference type="Gene3D" id="3.20.20.370">
    <property type="entry name" value="Glycoside hydrolase/deacetylase"/>
    <property type="match status" value="1"/>
</dbReference>